<proteinExistence type="predicted"/>
<evidence type="ECO:0000256" key="4">
    <source>
        <dbReference type="ARBA" id="ARBA00023136"/>
    </source>
</evidence>
<dbReference type="InterPro" id="IPR020846">
    <property type="entry name" value="MFS_dom"/>
</dbReference>
<dbReference type="OrthoDB" id="410267at2759"/>
<organism evidence="7 8">
    <name type="scientific">Haemaphysalis longicornis</name>
    <name type="common">Bush tick</name>
    <dbReference type="NCBI Taxonomy" id="44386"/>
    <lineage>
        <taxon>Eukaryota</taxon>
        <taxon>Metazoa</taxon>
        <taxon>Ecdysozoa</taxon>
        <taxon>Arthropoda</taxon>
        <taxon>Chelicerata</taxon>
        <taxon>Arachnida</taxon>
        <taxon>Acari</taxon>
        <taxon>Parasitiformes</taxon>
        <taxon>Ixodida</taxon>
        <taxon>Ixodoidea</taxon>
        <taxon>Ixodidae</taxon>
        <taxon>Haemaphysalinae</taxon>
        <taxon>Haemaphysalis</taxon>
    </lineage>
</organism>
<evidence type="ECO:0000256" key="2">
    <source>
        <dbReference type="ARBA" id="ARBA00022692"/>
    </source>
</evidence>
<evidence type="ECO:0000256" key="5">
    <source>
        <dbReference type="SAM" id="Phobius"/>
    </source>
</evidence>
<dbReference type="InterPro" id="IPR036259">
    <property type="entry name" value="MFS_trans_sf"/>
</dbReference>
<dbReference type="Gene3D" id="1.20.1250.20">
    <property type="entry name" value="MFS general substrate transporter like domains"/>
    <property type="match status" value="2"/>
</dbReference>
<evidence type="ECO:0000313" key="8">
    <source>
        <dbReference type="Proteomes" id="UP000821853"/>
    </source>
</evidence>
<dbReference type="GO" id="GO:0008028">
    <property type="term" value="F:monocarboxylic acid transmembrane transporter activity"/>
    <property type="evidence" value="ECO:0007669"/>
    <property type="project" value="TreeGrafter"/>
</dbReference>
<comment type="caution">
    <text evidence="7">The sequence shown here is derived from an EMBL/GenBank/DDBJ whole genome shotgun (WGS) entry which is preliminary data.</text>
</comment>
<gene>
    <name evidence="7" type="ORF">HPB48_020737</name>
</gene>
<dbReference type="InterPro" id="IPR005829">
    <property type="entry name" value="Sugar_transporter_CS"/>
</dbReference>
<sequence>MIARTVMLEAGPPPPDGGWGWMVVLAGFICHLVMDGFVYSSGIFFDEFLEYFHEGHGATSLISSITFGCYLMSSPIASGLTIRYGCRPIAITGSLMSALGLFISIYATGIKFLYFSLGFVSGTGFGLTLLPAIVCVTSYFDRRRSLATGITVCGSGVGTFVMAPLMQALIRYYGWKGALIICSGLSLQGRIRVRPDLFYERTLSEEDRQSSMAFSSGADHQSQLVTLVDNRNIVVRTLFSYKMAAVLGEMLNVRLLAEPAFQAFALSRALCGMGYSVPYLFLPSRAVADLGVSETDASFLMSVIGFSNVVGRIAIGEAADLVGRRRIWIYIGCVMICGLSTVLSVLARTYFVLQLYAAAYGAAGGGFITLSSVVVVDLVGLDRLTNAFGLSLLFLGIAALVGPPLSGWVLDATHSFSPGFVLAGVCQYAAGVVLIAVPYLQLKKARRRSVATTRDSADA</sequence>
<feature type="transmembrane region" description="Helical" evidence="5">
    <location>
        <begin position="21"/>
        <end position="45"/>
    </location>
</feature>
<dbReference type="PANTHER" id="PTHR11360:SF284">
    <property type="entry name" value="EG:103B4.3 PROTEIN-RELATED"/>
    <property type="match status" value="1"/>
</dbReference>
<evidence type="ECO:0000256" key="3">
    <source>
        <dbReference type="ARBA" id="ARBA00022989"/>
    </source>
</evidence>
<dbReference type="Pfam" id="PF07690">
    <property type="entry name" value="MFS_1"/>
    <property type="match status" value="2"/>
</dbReference>
<feature type="transmembrane region" description="Helical" evidence="5">
    <location>
        <begin position="89"/>
        <end position="107"/>
    </location>
</feature>
<feature type="transmembrane region" description="Helical" evidence="5">
    <location>
        <begin position="146"/>
        <end position="166"/>
    </location>
</feature>
<dbReference type="VEuPathDB" id="VectorBase:HLOH_059029"/>
<protein>
    <recommendedName>
        <fullName evidence="6">Major facilitator superfamily (MFS) profile domain-containing protein</fullName>
    </recommendedName>
</protein>
<dbReference type="CDD" id="cd17352">
    <property type="entry name" value="MFS_MCT_SLC16"/>
    <property type="match status" value="1"/>
</dbReference>
<dbReference type="InterPro" id="IPR050327">
    <property type="entry name" value="Proton-linked_MCT"/>
</dbReference>
<feature type="transmembrane region" description="Helical" evidence="5">
    <location>
        <begin position="416"/>
        <end position="440"/>
    </location>
</feature>
<evidence type="ECO:0000259" key="6">
    <source>
        <dbReference type="PROSITE" id="PS50850"/>
    </source>
</evidence>
<feature type="transmembrane region" description="Helical" evidence="5">
    <location>
        <begin position="113"/>
        <end position="134"/>
    </location>
</feature>
<dbReference type="PANTHER" id="PTHR11360">
    <property type="entry name" value="MONOCARBOXYLATE TRANSPORTER"/>
    <property type="match status" value="1"/>
</dbReference>
<feature type="transmembrane region" description="Helical" evidence="5">
    <location>
        <begin position="387"/>
        <end position="410"/>
    </location>
</feature>
<dbReference type="AlphaFoldDB" id="A0A9J6GAQ8"/>
<keyword evidence="2 5" id="KW-0812">Transmembrane</keyword>
<dbReference type="InterPro" id="IPR011701">
    <property type="entry name" value="MFS"/>
</dbReference>
<keyword evidence="4 5" id="KW-0472">Membrane</keyword>
<dbReference type="EMBL" id="JABSTR010000005">
    <property type="protein sequence ID" value="KAH9371444.1"/>
    <property type="molecule type" value="Genomic_DNA"/>
</dbReference>
<feature type="domain" description="Major facilitator superfamily (MFS) profile" evidence="6">
    <location>
        <begin position="19"/>
        <end position="441"/>
    </location>
</feature>
<dbReference type="PROSITE" id="PS00216">
    <property type="entry name" value="SUGAR_TRANSPORT_1"/>
    <property type="match status" value="1"/>
</dbReference>
<dbReference type="GO" id="GO:0016020">
    <property type="term" value="C:membrane"/>
    <property type="evidence" value="ECO:0007669"/>
    <property type="project" value="UniProtKB-SubCell"/>
</dbReference>
<comment type="subcellular location">
    <subcellularLocation>
        <location evidence="1">Membrane</location>
        <topology evidence="1">Multi-pass membrane protein</topology>
    </subcellularLocation>
</comment>
<name>A0A9J6GAQ8_HAELO</name>
<dbReference type="OMA" id="YGWICLL"/>
<accession>A0A9J6GAQ8</accession>
<dbReference type="Proteomes" id="UP000821853">
    <property type="component" value="Chromosome 3"/>
</dbReference>
<feature type="transmembrane region" description="Helical" evidence="5">
    <location>
        <begin position="297"/>
        <end position="315"/>
    </location>
</feature>
<reference evidence="7 8" key="1">
    <citation type="journal article" date="2020" name="Cell">
        <title>Large-Scale Comparative Analyses of Tick Genomes Elucidate Their Genetic Diversity and Vector Capacities.</title>
        <authorList>
            <consortium name="Tick Genome and Microbiome Consortium (TIGMIC)"/>
            <person name="Jia N."/>
            <person name="Wang J."/>
            <person name="Shi W."/>
            <person name="Du L."/>
            <person name="Sun Y."/>
            <person name="Zhan W."/>
            <person name="Jiang J.F."/>
            <person name="Wang Q."/>
            <person name="Zhang B."/>
            <person name="Ji P."/>
            <person name="Bell-Sakyi L."/>
            <person name="Cui X.M."/>
            <person name="Yuan T.T."/>
            <person name="Jiang B.G."/>
            <person name="Yang W.F."/>
            <person name="Lam T.T."/>
            <person name="Chang Q.C."/>
            <person name="Ding S.J."/>
            <person name="Wang X.J."/>
            <person name="Zhu J.G."/>
            <person name="Ruan X.D."/>
            <person name="Zhao L."/>
            <person name="Wei J.T."/>
            <person name="Ye R.Z."/>
            <person name="Que T.C."/>
            <person name="Du C.H."/>
            <person name="Zhou Y.H."/>
            <person name="Cheng J.X."/>
            <person name="Dai P.F."/>
            <person name="Guo W.B."/>
            <person name="Han X.H."/>
            <person name="Huang E.J."/>
            <person name="Li L.F."/>
            <person name="Wei W."/>
            <person name="Gao Y.C."/>
            <person name="Liu J.Z."/>
            <person name="Shao H.Z."/>
            <person name="Wang X."/>
            <person name="Wang C.C."/>
            <person name="Yang T.C."/>
            <person name="Huo Q.B."/>
            <person name="Li W."/>
            <person name="Chen H.Y."/>
            <person name="Chen S.E."/>
            <person name="Zhou L.G."/>
            <person name="Ni X.B."/>
            <person name="Tian J.H."/>
            <person name="Sheng Y."/>
            <person name="Liu T."/>
            <person name="Pan Y.S."/>
            <person name="Xia L.Y."/>
            <person name="Li J."/>
            <person name="Zhao F."/>
            <person name="Cao W.C."/>
        </authorList>
    </citation>
    <scope>NUCLEOTIDE SEQUENCE [LARGE SCALE GENOMIC DNA]</scope>
    <source>
        <strain evidence="7">HaeL-2018</strain>
    </source>
</reference>
<evidence type="ECO:0000313" key="7">
    <source>
        <dbReference type="EMBL" id="KAH9371444.1"/>
    </source>
</evidence>
<feature type="transmembrane region" description="Helical" evidence="5">
    <location>
        <begin position="57"/>
        <end position="77"/>
    </location>
</feature>
<feature type="transmembrane region" description="Helical" evidence="5">
    <location>
        <begin position="327"/>
        <end position="351"/>
    </location>
</feature>
<feature type="transmembrane region" description="Helical" evidence="5">
    <location>
        <begin position="357"/>
        <end position="380"/>
    </location>
</feature>
<dbReference type="SUPFAM" id="SSF103473">
    <property type="entry name" value="MFS general substrate transporter"/>
    <property type="match status" value="1"/>
</dbReference>
<dbReference type="PROSITE" id="PS50850">
    <property type="entry name" value="MFS"/>
    <property type="match status" value="1"/>
</dbReference>
<keyword evidence="8" id="KW-1185">Reference proteome</keyword>
<evidence type="ECO:0000256" key="1">
    <source>
        <dbReference type="ARBA" id="ARBA00004141"/>
    </source>
</evidence>
<keyword evidence="3 5" id="KW-1133">Transmembrane helix</keyword>